<evidence type="ECO:0000256" key="14">
    <source>
        <dbReference type="SAM" id="MobiDB-lite"/>
    </source>
</evidence>
<evidence type="ECO:0000256" key="9">
    <source>
        <dbReference type="ARBA" id="ARBA00023078"/>
    </source>
</evidence>
<accession>A0A1Z3HIK5</accession>
<keyword evidence="4" id="KW-0602">Photosynthesis</keyword>
<evidence type="ECO:0000256" key="11">
    <source>
        <dbReference type="ARBA" id="ARBA00023239"/>
    </source>
</evidence>
<dbReference type="GO" id="GO:0015979">
    <property type="term" value="P:photosynthesis"/>
    <property type="evidence" value="ECO:0007669"/>
    <property type="project" value="UniProtKB-KW"/>
</dbReference>
<feature type="region of interest" description="Disordered" evidence="14">
    <location>
        <begin position="723"/>
        <end position="799"/>
    </location>
</feature>
<keyword evidence="17" id="KW-1185">Reference proteome</keyword>
<keyword evidence="5" id="KW-0042">Antenna complex</keyword>
<name>A0A1Z3HIK5_9CYAN</name>
<dbReference type="InterPro" id="IPR038719">
    <property type="entry name" value="Phycobilisome_asu/bsu_sf"/>
</dbReference>
<reference evidence="16 17" key="1">
    <citation type="journal article" date="2016" name="Biochim. Biophys. Acta">
        <title>Characterization of red-shifted phycobilisomes isolated from the chlorophyll f-containing cyanobacterium Halomicronema hongdechloris.</title>
        <authorList>
            <person name="Li Y."/>
            <person name="Lin Y."/>
            <person name="Garvey C.J."/>
            <person name="Birch D."/>
            <person name="Corkery R.W."/>
            <person name="Loughlin P.C."/>
            <person name="Scheer H."/>
            <person name="Willows R.D."/>
            <person name="Chen M."/>
        </authorList>
    </citation>
    <scope>NUCLEOTIDE SEQUENCE [LARGE SCALE GENOMIC DNA]</scope>
    <source>
        <strain evidence="16 17">C2206</strain>
    </source>
</reference>
<keyword evidence="12" id="KW-0089">Bile pigment</keyword>
<dbReference type="AlphaFoldDB" id="A0A1Z3HIK5"/>
<evidence type="ECO:0000313" key="16">
    <source>
        <dbReference type="EMBL" id="ASC70154.1"/>
    </source>
</evidence>
<evidence type="ECO:0000256" key="10">
    <source>
        <dbReference type="ARBA" id="ARBA00023136"/>
    </source>
</evidence>
<dbReference type="EMBL" id="CP021983">
    <property type="protein sequence ID" value="ASC70154.1"/>
    <property type="molecule type" value="Genomic_DNA"/>
</dbReference>
<evidence type="ECO:0000256" key="5">
    <source>
        <dbReference type="ARBA" id="ARBA00022549"/>
    </source>
</evidence>
<dbReference type="PANTHER" id="PTHR34011">
    <property type="entry name" value="PHYCOBILISOME 32.1 KDA LINKER POLYPEPTIDE, PHYCOCYANIN-ASSOCIATED, ROD 2-RELATED"/>
    <property type="match status" value="1"/>
</dbReference>
<dbReference type="InterPro" id="IPR009050">
    <property type="entry name" value="Globin-like_sf"/>
</dbReference>
<keyword evidence="8" id="KW-0157">Chromophore</keyword>
<dbReference type="SUPFAM" id="SSF46458">
    <property type="entry name" value="Globin-like"/>
    <property type="match status" value="1"/>
</dbReference>
<dbReference type="Gene3D" id="1.10.490.20">
    <property type="entry name" value="Phycocyanins"/>
    <property type="match status" value="1"/>
</dbReference>
<dbReference type="Pfam" id="PF00502">
    <property type="entry name" value="Phycobilisome"/>
    <property type="match status" value="2"/>
</dbReference>
<keyword evidence="10" id="KW-0472">Membrane</keyword>
<comment type="similarity">
    <text evidence="13">Belongs to the phycobilisome linker protein family.</text>
</comment>
<dbReference type="InterPro" id="IPR012128">
    <property type="entry name" value="Phycobilisome_asu/bsu"/>
</dbReference>
<feature type="compositionally biased region" description="Polar residues" evidence="14">
    <location>
        <begin position="748"/>
        <end position="764"/>
    </location>
</feature>
<proteinExistence type="inferred from homology"/>
<dbReference type="PROSITE" id="PS51445">
    <property type="entry name" value="PBS_LINKER"/>
    <property type="match status" value="2"/>
</dbReference>
<dbReference type="RefSeq" id="WP_080806386.1">
    <property type="nucleotide sequence ID" value="NZ_CP021983.2"/>
</dbReference>
<keyword evidence="6" id="KW-0677">Repeat</keyword>
<evidence type="ECO:0000259" key="15">
    <source>
        <dbReference type="PROSITE" id="PS51445"/>
    </source>
</evidence>
<dbReference type="Pfam" id="PF00427">
    <property type="entry name" value="PBS_linker_poly"/>
    <property type="match status" value="2"/>
</dbReference>
<dbReference type="Gene3D" id="1.10.3130.20">
    <property type="entry name" value="Phycobilisome linker domain"/>
    <property type="match status" value="2"/>
</dbReference>
<evidence type="ECO:0000256" key="12">
    <source>
        <dbReference type="ARBA" id="ARBA00023307"/>
    </source>
</evidence>
<evidence type="ECO:0000256" key="3">
    <source>
        <dbReference type="ARBA" id="ARBA00018674"/>
    </source>
</evidence>
<feature type="domain" description="PBS-linker" evidence="15">
    <location>
        <begin position="256"/>
        <end position="436"/>
    </location>
</feature>
<evidence type="ECO:0000256" key="8">
    <source>
        <dbReference type="ARBA" id="ARBA00022991"/>
    </source>
</evidence>
<protein>
    <recommendedName>
        <fullName evidence="3">Phycobiliprotein ApcE</fullName>
    </recommendedName>
</protein>
<evidence type="ECO:0000256" key="1">
    <source>
        <dbReference type="ARBA" id="ARBA00004445"/>
    </source>
</evidence>
<dbReference type="PANTHER" id="PTHR34011:SF6">
    <property type="entry name" value="PHYCOBILIPROTEIN APCE"/>
    <property type="match status" value="1"/>
</dbReference>
<evidence type="ECO:0000256" key="4">
    <source>
        <dbReference type="ARBA" id="ARBA00022531"/>
    </source>
</evidence>
<feature type="compositionally biased region" description="Polar residues" evidence="14">
    <location>
        <begin position="772"/>
        <end position="799"/>
    </location>
</feature>
<dbReference type="KEGG" id="hhg:XM38_010840"/>
<keyword evidence="7 13" id="KW-0605">Phycobilisome</keyword>
<evidence type="ECO:0000256" key="2">
    <source>
        <dbReference type="ARBA" id="ARBA00008182"/>
    </source>
</evidence>
<dbReference type="GO" id="GO:0030089">
    <property type="term" value="C:phycobilisome"/>
    <property type="evidence" value="ECO:0007669"/>
    <property type="project" value="UniProtKB-UniRule"/>
</dbReference>
<evidence type="ECO:0000313" key="17">
    <source>
        <dbReference type="Proteomes" id="UP000191901"/>
    </source>
</evidence>
<comment type="similarity">
    <text evidence="2">Belongs to the phycobiliprotein family.</text>
</comment>
<dbReference type="GO" id="GO:0016829">
    <property type="term" value="F:lyase activity"/>
    <property type="evidence" value="ECO:0007669"/>
    <property type="project" value="UniProtKB-KW"/>
</dbReference>
<comment type="subcellular location">
    <subcellularLocation>
        <location evidence="1">Cellular thylakoid membrane</location>
        <topology evidence="1">Peripheral membrane protein</topology>
        <orientation evidence="1">Cytoplasmic side</orientation>
    </subcellularLocation>
</comment>
<evidence type="ECO:0000256" key="13">
    <source>
        <dbReference type="PROSITE-ProRule" id="PRU00775"/>
    </source>
</evidence>
<gene>
    <name evidence="16" type="primary">apcE_1</name>
    <name evidence="16" type="ORF">XM38_010840</name>
</gene>
<evidence type="ECO:0000256" key="6">
    <source>
        <dbReference type="ARBA" id="ARBA00022737"/>
    </source>
</evidence>
<dbReference type="InterPro" id="IPR001297">
    <property type="entry name" value="PBS_linker_dom"/>
</dbReference>
<evidence type="ECO:0000256" key="7">
    <source>
        <dbReference type="ARBA" id="ARBA00022738"/>
    </source>
</evidence>
<keyword evidence="11 16" id="KW-0456">Lyase</keyword>
<feature type="domain" description="PBS-linker" evidence="15">
    <location>
        <begin position="525"/>
        <end position="696"/>
    </location>
</feature>
<organism evidence="16 17">
    <name type="scientific">Halomicronema hongdechloris C2206</name>
    <dbReference type="NCBI Taxonomy" id="1641165"/>
    <lineage>
        <taxon>Bacteria</taxon>
        <taxon>Bacillati</taxon>
        <taxon>Cyanobacteriota</taxon>
        <taxon>Cyanophyceae</taxon>
        <taxon>Nodosilineales</taxon>
        <taxon>Nodosilineaceae</taxon>
        <taxon>Halomicronema</taxon>
    </lineage>
</organism>
<dbReference type="InterPro" id="IPR038255">
    <property type="entry name" value="PBS_linker_sf"/>
</dbReference>
<dbReference type="GO" id="GO:0031676">
    <property type="term" value="C:plasma membrane-derived thylakoid membrane"/>
    <property type="evidence" value="ECO:0007669"/>
    <property type="project" value="UniProtKB-SubCell"/>
</dbReference>
<dbReference type="OrthoDB" id="499593at2"/>
<sequence length="799" mass="89641">MIDRTNGGSPPAHPQVFHTVPTAVIAEAEQRDRYPQQSELRELSAFFSSGQKRLEIAAALAQNADRIVAAGANRIFTGGSPMAYLERATDPIGLPGSGYYIGEDFLSAKARSKANLAQEPRSIDPTSGLMDWFKSLFAQGRPNAPSRFRTIDISKYGVVRMKRSMRDLDWFLRYTTYAIVAGDTNILSVNVRGLRGVIPEDVTLATVVALQEMQWKAAQYVDAEAKALVKRYFEVLITEYLVEKPNPRLRFGASKLHPGQPLPQSYYDSALPTPRLVIKPGLSETEKQEAIRAAYRQVFERDVTQIYGVALYDLESQVKNGQLSMKEFVRQLGCSRLYRREFYEPFTISRVIELACRHFLGRGLSCLEEFQTYFEVISEGGLPALVNALVDSQEYADYFGEETVPYLRKLGLEAQECRNWGPQLSLFRYSTPVRKVPQFVTTFAGQQRPLPNQHPYGVGNDPLEIQFGAIFPQETRHPKTQPAHFSTTSRRILIDSGLHNGRNGDRNGNTHWGRVPGTFGHPLLKLEPTHQPRRGNNAQGPYLDVARHSIEAVILGTYRQVFGRDVFDGQRQMVAETKLKGGEITLREFVRQLAKSRPFRRLYWENLYITKAIEYIHRRLLGRPTYSREELNRYYDLVAKQGFYGLVDALIDSPEYIEEFGEDTVPYERYLTPRGYAMRSPQGPLAWWKLRDNPDIAGDWMAAHTPRQPVKIRSTVDSVVASAPSARSAQIAMATATSQQPREMAQPASDQSTRTNQGAGSEQSPIVAGSSAPMSGSNAERPSASANDQKLPSSGTNPS</sequence>
<dbReference type="Proteomes" id="UP000191901">
    <property type="component" value="Chromosome"/>
</dbReference>
<keyword evidence="9" id="KW-0793">Thylakoid</keyword>